<evidence type="ECO:0000256" key="3">
    <source>
        <dbReference type="ARBA" id="ARBA00022824"/>
    </source>
</evidence>
<feature type="transmembrane region" description="Helical" evidence="6">
    <location>
        <begin position="55"/>
        <end position="76"/>
    </location>
</feature>
<dbReference type="AlphaFoldDB" id="A0A9X0DN58"/>
<dbReference type="InterPro" id="IPR024512">
    <property type="entry name" value="Ser_palmitoyltrfase_ssu-like"/>
</dbReference>
<comment type="caution">
    <text evidence="7">The sequence shown here is derived from an EMBL/GenBank/DDBJ whole genome shotgun (WGS) entry which is preliminary data.</text>
</comment>
<dbReference type="OrthoDB" id="202672at2759"/>
<evidence type="ECO:0000256" key="5">
    <source>
        <dbReference type="ARBA" id="ARBA00023136"/>
    </source>
</evidence>
<evidence type="ECO:0000256" key="4">
    <source>
        <dbReference type="ARBA" id="ARBA00022989"/>
    </source>
</evidence>
<evidence type="ECO:0000256" key="2">
    <source>
        <dbReference type="ARBA" id="ARBA00022692"/>
    </source>
</evidence>
<name>A0A9X0DN58_9HELO</name>
<dbReference type="Proteomes" id="UP001152300">
    <property type="component" value="Unassembled WGS sequence"/>
</dbReference>
<dbReference type="EMBL" id="JAPEIS010000002">
    <property type="protein sequence ID" value="KAJ8069394.1"/>
    <property type="molecule type" value="Genomic_DNA"/>
</dbReference>
<evidence type="ECO:0000256" key="1">
    <source>
        <dbReference type="ARBA" id="ARBA00004477"/>
    </source>
</evidence>
<sequence length="119" mass="13422">MSSYSYSFLTSPKRYGQASFIDPLIYHFRLMNYRYEVTFSAYVLNPGEKLVMNSIVLLFLSLIGYALFSHLLVLILQSFRKIILSWAVSNDQIKVTTGDLSTVVVGSTSSAWDMVADMG</sequence>
<keyword evidence="4 6" id="KW-1133">Transmembrane helix</keyword>
<organism evidence="7 8">
    <name type="scientific">Sclerotinia nivalis</name>
    <dbReference type="NCBI Taxonomy" id="352851"/>
    <lineage>
        <taxon>Eukaryota</taxon>
        <taxon>Fungi</taxon>
        <taxon>Dikarya</taxon>
        <taxon>Ascomycota</taxon>
        <taxon>Pezizomycotina</taxon>
        <taxon>Leotiomycetes</taxon>
        <taxon>Helotiales</taxon>
        <taxon>Sclerotiniaceae</taxon>
        <taxon>Sclerotinia</taxon>
    </lineage>
</organism>
<keyword evidence="3" id="KW-0256">Endoplasmic reticulum</keyword>
<keyword evidence="2 6" id="KW-0812">Transmembrane</keyword>
<dbReference type="GO" id="GO:0005789">
    <property type="term" value="C:endoplasmic reticulum membrane"/>
    <property type="evidence" value="ECO:0007669"/>
    <property type="project" value="UniProtKB-SubCell"/>
</dbReference>
<evidence type="ECO:0000313" key="7">
    <source>
        <dbReference type="EMBL" id="KAJ8069394.1"/>
    </source>
</evidence>
<accession>A0A9X0DN58</accession>
<gene>
    <name evidence="7" type="ORF">OCU04_003048</name>
</gene>
<proteinExistence type="predicted"/>
<reference evidence="7" key="1">
    <citation type="submission" date="2022-11" db="EMBL/GenBank/DDBJ databases">
        <title>Genome Resource of Sclerotinia nivalis Strain SnTB1, a Plant Pathogen Isolated from American Ginseng.</title>
        <authorList>
            <person name="Fan S."/>
        </authorList>
    </citation>
    <scope>NUCLEOTIDE SEQUENCE</scope>
    <source>
        <strain evidence="7">SnTB1</strain>
    </source>
</reference>
<evidence type="ECO:0000313" key="8">
    <source>
        <dbReference type="Proteomes" id="UP001152300"/>
    </source>
</evidence>
<keyword evidence="8" id="KW-1185">Reference proteome</keyword>
<protein>
    <submittedName>
        <fullName evidence="7">Uncharacterized protein</fullName>
    </submittedName>
</protein>
<keyword evidence="5 6" id="KW-0472">Membrane</keyword>
<dbReference type="Pfam" id="PF11779">
    <property type="entry name" value="SPT_ssu-like"/>
    <property type="match status" value="1"/>
</dbReference>
<evidence type="ECO:0000256" key="6">
    <source>
        <dbReference type="SAM" id="Phobius"/>
    </source>
</evidence>
<comment type="subcellular location">
    <subcellularLocation>
        <location evidence="1">Endoplasmic reticulum membrane</location>
        <topology evidence="1">Multi-pass membrane protein</topology>
    </subcellularLocation>
</comment>